<sequence>MGDDDDLRALVADRPQGVADRRVEVGAVAGVECDGLVAVVEFDTAGVYEHELLAGVLGMGIVSGIADRANQERRHGLSQQRRRQRPIASPYRAGAVACPVDGDLLLGRLVGEQPPDIGAGGDLRLGLGFDEITEDNLLLVDEDLNVLHGGGMANPANRFHSWIYRARSDVHCIVHTHAFHVAALSMLKVPLIVSHMDTTPLYDDCAFLADWPGVPVGNEEGEIITAAMGSKKAVLLAHHGQVVAGASIEEACSLAVLIERAAKLQLAAMAAGTIAELPEQLAREAHDWTLTPARSRANFGYYARRALARHPDALSS</sequence>
<dbReference type="Pfam" id="PF00596">
    <property type="entry name" value="Aldolase_II"/>
    <property type="match status" value="1"/>
</dbReference>
<organism evidence="3 4">
    <name type="scientific">Mycobacterium pseudokansasii</name>
    <dbReference type="NCBI Taxonomy" id="2341080"/>
    <lineage>
        <taxon>Bacteria</taxon>
        <taxon>Bacillati</taxon>
        <taxon>Actinomycetota</taxon>
        <taxon>Actinomycetes</taxon>
        <taxon>Mycobacteriales</taxon>
        <taxon>Mycobacteriaceae</taxon>
        <taxon>Mycobacterium</taxon>
    </lineage>
</organism>
<dbReference type="SUPFAM" id="SSF53639">
    <property type="entry name" value="AraD/HMP-PK domain-like"/>
    <property type="match status" value="1"/>
</dbReference>
<evidence type="ECO:0000256" key="1">
    <source>
        <dbReference type="ARBA" id="ARBA00037961"/>
    </source>
</evidence>
<dbReference type="SMART" id="SM01007">
    <property type="entry name" value="Aldolase_II"/>
    <property type="match status" value="1"/>
</dbReference>
<evidence type="ECO:0000313" key="4">
    <source>
        <dbReference type="Proteomes" id="UP000268285"/>
    </source>
</evidence>
<comment type="similarity">
    <text evidence="1">Belongs to the aldolase class II family.</text>
</comment>
<gene>
    <name evidence="3" type="primary">novR_1</name>
    <name evidence="3" type="ORF">LAUMK142_02335</name>
</gene>
<keyword evidence="3" id="KW-0456">Lyase</keyword>
<dbReference type="AlphaFoldDB" id="A0A498QMT6"/>
<keyword evidence="4" id="KW-1185">Reference proteome</keyword>
<name>A0A498QMT6_9MYCO</name>
<proteinExistence type="inferred from homology"/>
<evidence type="ECO:0000313" key="3">
    <source>
        <dbReference type="EMBL" id="VBA50043.1"/>
    </source>
</evidence>
<dbReference type="GO" id="GO:0005856">
    <property type="term" value="C:cytoskeleton"/>
    <property type="evidence" value="ECO:0007669"/>
    <property type="project" value="TreeGrafter"/>
</dbReference>
<dbReference type="InterPro" id="IPR001303">
    <property type="entry name" value="Aldolase_II/adducin_N"/>
</dbReference>
<dbReference type="EC" id="4.1.-.-" evidence="3"/>
<dbReference type="Proteomes" id="UP000268285">
    <property type="component" value="Unassembled WGS sequence"/>
</dbReference>
<dbReference type="EMBL" id="UPHU01000001">
    <property type="protein sequence ID" value="VBA50043.1"/>
    <property type="molecule type" value="Genomic_DNA"/>
</dbReference>
<protein>
    <submittedName>
        <fullName evidence="3">Decarboxylase NovR</fullName>
        <ecNumber evidence="3">4.1.-.-</ecNumber>
    </submittedName>
</protein>
<dbReference type="PANTHER" id="PTHR10672">
    <property type="entry name" value="ADDUCIN"/>
    <property type="match status" value="1"/>
</dbReference>
<dbReference type="PANTHER" id="PTHR10672:SF3">
    <property type="entry name" value="PROTEIN HU-LI TAI SHAO"/>
    <property type="match status" value="1"/>
</dbReference>
<evidence type="ECO:0000259" key="2">
    <source>
        <dbReference type="SMART" id="SM01007"/>
    </source>
</evidence>
<dbReference type="InterPro" id="IPR036409">
    <property type="entry name" value="Aldolase_II/adducin_N_sf"/>
</dbReference>
<dbReference type="InterPro" id="IPR051017">
    <property type="entry name" value="Aldolase-II_Adducin_sf"/>
</dbReference>
<dbReference type="GO" id="GO:0051015">
    <property type="term" value="F:actin filament binding"/>
    <property type="evidence" value="ECO:0007669"/>
    <property type="project" value="TreeGrafter"/>
</dbReference>
<dbReference type="GO" id="GO:0016829">
    <property type="term" value="F:lyase activity"/>
    <property type="evidence" value="ECO:0007669"/>
    <property type="project" value="UniProtKB-KW"/>
</dbReference>
<reference evidence="3 4" key="1">
    <citation type="submission" date="2018-09" db="EMBL/GenBank/DDBJ databases">
        <authorList>
            <person name="Tagini F."/>
        </authorList>
    </citation>
    <scope>NUCLEOTIDE SEQUENCE [LARGE SCALE GENOMIC DNA]</scope>
    <source>
        <strain evidence="3 4">MK142</strain>
    </source>
</reference>
<dbReference type="NCBIfam" id="NF005484">
    <property type="entry name" value="PRK07090.1"/>
    <property type="match status" value="1"/>
</dbReference>
<accession>A0A498QMT6</accession>
<feature type="domain" description="Class II aldolase/adducin N-terminal" evidence="2">
    <location>
        <begin position="101"/>
        <end position="266"/>
    </location>
</feature>
<dbReference type="Gene3D" id="3.40.225.10">
    <property type="entry name" value="Class II aldolase/adducin N-terminal domain"/>
    <property type="match status" value="1"/>
</dbReference>